<name>A0ABQ2LHZ1_9ACTN</name>
<organism evidence="1 2">
    <name type="scientific">Streptomyces lasiicapitis</name>
    <dbReference type="NCBI Taxonomy" id="1923961"/>
    <lineage>
        <taxon>Bacteria</taxon>
        <taxon>Bacillati</taxon>
        <taxon>Actinomycetota</taxon>
        <taxon>Actinomycetes</taxon>
        <taxon>Kitasatosporales</taxon>
        <taxon>Streptomycetaceae</taxon>
        <taxon>Streptomyces</taxon>
    </lineage>
</organism>
<accession>A0ABQ2LHZ1</accession>
<protein>
    <recommendedName>
        <fullName evidence="3">WXG100 family type VII secretion target</fullName>
    </recommendedName>
</protein>
<dbReference type="Gene3D" id="1.20.1260.20">
    <property type="entry name" value="PPE superfamily"/>
    <property type="match status" value="1"/>
</dbReference>
<gene>
    <name evidence="1" type="ORF">GCM10012286_04420</name>
</gene>
<proteinExistence type="predicted"/>
<sequence>MPTYNEIMTTDLSQLTTVANAWDAMAAKFDRLERQYKKDVHGLTVRPSWVGLSAQAAGKRFDATRREYQAAQTEAKAVASLLRDAYDVFADLRDRLKTTRDAAVDQGLKVSGRGIVTFDFDKLNDSERNAYAHDRSYQQAVAARVGEWAEAIDRVVKAVTEADNRVKIALETAVVDSNVHDGVGFNARAEGDLDKVKPETAADTGTRSNGWRPDVGASATGVGYGKQGMAKAYVDVGHATKEGSVAYGPLKLSGIGDSYAGGRASASAGIGDSGISGTAEVSGGARGLAEGRVGFGPFSPYGRATGFAGGEAGVNAGVGSDGVGIGGEAFGGAKGSVTKGTETAGVGFGVTAEGWVGPGAEVGLFSKDDDGKYHFGAKVGVSPIIGGAVGFEFTVDPDKVADAAGGAADALGDGVDAGKRFVGSVKDGIGGLL</sequence>
<evidence type="ECO:0008006" key="3">
    <source>
        <dbReference type="Google" id="ProtNLM"/>
    </source>
</evidence>
<reference evidence="2" key="1">
    <citation type="journal article" date="2019" name="Int. J. Syst. Evol. Microbiol.">
        <title>The Global Catalogue of Microorganisms (GCM) 10K type strain sequencing project: providing services to taxonomists for standard genome sequencing and annotation.</title>
        <authorList>
            <consortium name="The Broad Institute Genomics Platform"/>
            <consortium name="The Broad Institute Genome Sequencing Center for Infectious Disease"/>
            <person name="Wu L."/>
            <person name="Ma J."/>
        </authorList>
    </citation>
    <scope>NUCLEOTIDE SEQUENCE [LARGE SCALE GENOMIC DNA]</scope>
    <source>
        <strain evidence="2">CGMCC 4.7349</strain>
    </source>
</reference>
<evidence type="ECO:0000313" key="2">
    <source>
        <dbReference type="Proteomes" id="UP000656881"/>
    </source>
</evidence>
<dbReference type="EMBL" id="BMNG01000001">
    <property type="protein sequence ID" value="GGO34787.1"/>
    <property type="molecule type" value="Genomic_DNA"/>
</dbReference>
<comment type="caution">
    <text evidence="1">The sequence shown here is derived from an EMBL/GenBank/DDBJ whole genome shotgun (WGS) entry which is preliminary data.</text>
</comment>
<dbReference type="Proteomes" id="UP000656881">
    <property type="component" value="Unassembled WGS sequence"/>
</dbReference>
<keyword evidence="2" id="KW-1185">Reference proteome</keyword>
<evidence type="ECO:0000313" key="1">
    <source>
        <dbReference type="EMBL" id="GGO34787.1"/>
    </source>
</evidence>
<dbReference type="InterPro" id="IPR038332">
    <property type="entry name" value="PPE_sf"/>
</dbReference>